<dbReference type="RefSeq" id="WP_169946496.1">
    <property type="nucleotide sequence ID" value="NZ_CP053015.1"/>
</dbReference>
<reference evidence="4 5" key="1">
    <citation type="submission" date="2020-01" db="EMBL/GenBank/DDBJ databases">
        <title>Sphingomonas sp. strain CSW-10.</title>
        <authorList>
            <person name="Chen W.-M."/>
        </authorList>
    </citation>
    <scope>NUCLEOTIDE SEQUENCE [LARGE SCALE GENOMIC DNA]</scope>
    <source>
        <strain evidence="4 5">CSW-10</strain>
    </source>
</reference>
<dbReference type="Pfam" id="PF03060">
    <property type="entry name" value="NMO"/>
    <property type="match status" value="1"/>
</dbReference>
<keyword evidence="5" id="KW-1185">Reference proteome</keyword>
<evidence type="ECO:0000313" key="4">
    <source>
        <dbReference type="EMBL" id="QJQ32837.1"/>
    </source>
</evidence>
<dbReference type="InterPro" id="IPR004136">
    <property type="entry name" value="NMO"/>
</dbReference>
<proteinExistence type="predicted"/>
<name>A0A6M4AUL5_9SPHN</name>
<evidence type="ECO:0000256" key="2">
    <source>
        <dbReference type="ARBA" id="ARBA00022643"/>
    </source>
</evidence>
<dbReference type="SUPFAM" id="SSF51412">
    <property type="entry name" value="Inosine monophosphate dehydrogenase (IMPDH)"/>
    <property type="match status" value="1"/>
</dbReference>
<dbReference type="Gene3D" id="3.20.20.70">
    <property type="entry name" value="Aldolase class I"/>
    <property type="match status" value="1"/>
</dbReference>
<evidence type="ECO:0000313" key="5">
    <source>
        <dbReference type="Proteomes" id="UP000503018"/>
    </source>
</evidence>
<gene>
    <name evidence="4" type="ORF">GV829_10610</name>
</gene>
<dbReference type="Proteomes" id="UP000503018">
    <property type="component" value="Chromosome"/>
</dbReference>
<organism evidence="4 5">
    <name type="scientific">Sphingomonas lacunae</name>
    <dbReference type="NCBI Taxonomy" id="2698828"/>
    <lineage>
        <taxon>Bacteria</taxon>
        <taxon>Pseudomonadati</taxon>
        <taxon>Pseudomonadota</taxon>
        <taxon>Alphaproteobacteria</taxon>
        <taxon>Sphingomonadales</taxon>
        <taxon>Sphingomonadaceae</taxon>
        <taxon>Sphingomonas</taxon>
    </lineage>
</organism>
<evidence type="ECO:0000256" key="1">
    <source>
        <dbReference type="ARBA" id="ARBA00022630"/>
    </source>
</evidence>
<keyword evidence="4" id="KW-0503">Monooxygenase</keyword>
<keyword evidence="3" id="KW-0560">Oxidoreductase</keyword>
<dbReference type="KEGG" id="slan:GV829_10610"/>
<protein>
    <submittedName>
        <fullName evidence="4">Nitronate monooxygenase</fullName>
    </submittedName>
</protein>
<dbReference type="EMBL" id="CP053015">
    <property type="protein sequence ID" value="QJQ32837.1"/>
    <property type="molecule type" value="Genomic_DNA"/>
</dbReference>
<keyword evidence="2" id="KW-0288">FMN</keyword>
<dbReference type="PANTHER" id="PTHR32332:SF31">
    <property type="entry name" value="2-NITROPROPANE DIOXYGENASE FAMILY, PUTATIVE (AFU_ORTHOLOGUE AFUA_2G09850)-RELATED"/>
    <property type="match status" value="1"/>
</dbReference>
<evidence type="ECO:0000256" key="3">
    <source>
        <dbReference type="ARBA" id="ARBA00023002"/>
    </source>
</evidence>
<accession>A0A6M4AUL5</accession>
<sequence>MADSVGASLHTRLTRRFDLTTPLALAPMAMGSGGALAAAWAKAGALGLVGGGYGELDWTAREYTLAADALAGDAAATHRLGCGFISWRLEQDASAFDWLLDQPARPAAVMLSFGDPTPWVRRLRDRGIAALCQIQSVAQLQQAVDAGADGIVAQGGEAGGHGARTDGARGTFTLVPELADRLAAVAPETLLLAAGGIADGRGLAAALVLGADGALIGSRAWVTTESLASTGAKAQAVATGGDETARSGIFDILRRKNWPADYGFRAIRNAMHRQWEGREADLRADPEPAIALFEAGVKSADFDRANVTVGEATGLINDVPNSAALVTRMTAEAAALLP</sequence>
<keyword evidence="1" id="KW-0285">Flavoprotein</keyword>
<dbReference type="GO" id="GO:0018580">
    <property type="term" value="F:nitronate monooxygenase activity"/>
    <property type="evidence" value="ECO:0007669"/>
    <property type="project" value="InterPro"/>
</dbReference>
<dbReference type="PANTHER" id="PTHR32332">
    <property type="entry name" value="2-NITROPROPANE DIOXYGENASE"/>
    <property type="match status" value="1"/>
</dbReference>
<dbReference type="InterPro" id="IPR013785">
    <property type="entry name" value="Aldolase_TIM"/>
</dbReference>
<dbReference type="AlphaFoldDB" id="A0A6M4AUL5"/>
<dbReference type="CDD" id="cd04730">
    <property type="entry name" value="NPD_like"/>
    <property type="match status" value="1"/>
</dbReference>